<dbReference type="SUPFAM" id="SSF50129">
    <property type="entry name" value="GroES-like"/>
    <property type="match status" value="1"/>
</dbReference>
<comment type="caution">
    <text evidence="4">The sequence shown here is derived from an EMBL/GenBank/DDBJ whole genome shotgun (WGS) entry which is preliminary data.</text>
</comment>
<evidence type="ECO:0000259" key="2">
    <source>
        <dbReference type="Pfam" id="PF00107"/>
    </source>
</evidence>
<dbReference type="SUPFAM" id="SSF51735">
    <property type="entry name" value="NAD(P)-binding Rossmann-fold domains"/>
    <property type="match status" value="1"/>
</dbReference>
<gene>
    <name evidence="4" type="ORF">ACFSDE_11560</name>
</gene>
<dbReference type="Gene3D" id="3.40.50.720">
    <property type="entry name" value="NAD(P)-binding Rossmann-like Domain"/>
    <property type="match status" value="1"/>
</dbReference>
<dbReference type="CDD" id="cd08262">
    <property type="entry name" value="Zn_ADH8"/>
    <property type="match status" value="1"/>
</dbReference>
<dbReference type="Pfam" id="PF00107">
    <property type="entry name" value="ADH_zinc_N"/>
    <property type="match status" value="1"/>
</dbReference>
<sequence>MRAVVLSEGELTVRELPEPVPGPGEVLVEVLAAGICGSDKSCAVHADGFNRASQALMGVDLLDLDQPIVFGHEFVARVVSYGPDTQQQLPVGTRVVSMPMLLRQQPVLLGFAGQETPGAYAERMVLSEALLIPVPDQLPTEVAALTEPLAVALRSVNRVETAADDVPLVLGCGPIGLAVIAVLKMRGVGPIVAADLSAERRDLAKVLGADVVVDPATESPYEAWTWAAATDDPARMAPPTAVFGQIPLRPTVGFECTGAPGLLQQLIAGAPAGSRISVAGINLDPDTIEPAHGILKELDIRFSLYYSPEEFAATVAHLASGELEAAPLITGTVGLEGVADAFARLGHHPSDAKVLIDPSA</sequence>
<dbReference type="InterPro" id="IPR036291">
    <property type="entry name" value="NAD(P)-bd_dom_sf"/>
</dbReference>
<evidence type="ECO:0000256" key="1">
    <source>
        <dbReference type="ARBA" id="ARBA00023002"/>
    </source>
</evidence>
<proteinExistence type="predicted"/>
<evidence type="ECO:0000259" key="3">
    <source>
        <dbReference type="Pfam" id="PF08240"/>
    </source>
</evidence>
<dbReference type="EMBL" id="JBHUGD010000003">
    <property type="protein sequence ID" value="MFD1947428.1"/>
    <property type="molecule type" value="Genomic_DNA"/>
</dbReference>
<dbReference type="InterPro" id="IPR013149">
    <property type="entry name" value="ADH-like_C"/>
</dbReference>
<feature type="domain" description="Alcohol dehydrogenase-like C-terminal" evidence="2">
    <location>
        <begin position="174"/>
        <end position="319"/>
    </location>
</feature>
<dbReference type="Proteomes" id="UP001597351">
    <property type="component" value="Unassembled WGS sequence"/>
</dbReference>
<evidence type="ECO:0000313" key="4">
    <source>
        <dbReference type="EMBL" id="MFD1947428.1"/>
    </source>
</evidence>
<protein>
    <submittedName>
        <fullName evidence="4">Zinc-binding dehydrogenase</fullName>
    </submittedName>
</protein>
<accession>A0ABW4TLT4</accession>
<dbReference type="Gene3D" id="3.90.180.10">
    <property type="entry name" value="Medium-chain alcohol dehydrogenases, catalytic domain"/>
    <property type="match status" value="1"/>
</dbReference>
<reference evidence="5" key="1">
    <citation type="journal article" date="2019" name="Int. J. Syst. Evol. Microbiol.">
        <title>The Global Catalogue of Microorganisms (GCM) 10K type strain sequencing project: providing services to taxonomists for standard genome sequencing and annotation.</title>
        <authorList>
            <consortium name="The Broad Institute Genomics Platform"/>
            <consortium name="The Broad Institute Genome Sequencing Center for Infectious Disease"/>
            <person name="Wu L."/>
            <person name="Ma J."/>
        </authorList>
    </citation>
    <scope>NUCLEOTIDE SEQUENCE [LARGE SCALE GENOMIC DNA]</scope>
    <source>
        <strain evidence="5">CGMCC 1.12477</strain>
    </source>
</reference>
<dbReference type="InterPro" id="IPR011032">
    <property type="entry name" value="GroES-like_sf"/>
</dbReference>
<dbReference type="InterPro" id="IPR013154">
    <property type="entry name" value="ADH-like_N"/>
</dbReference>
<keyword evidence="1" id="KW-0560">Oxidoreductase</keyword>
<keyword evidence="5" id="KW-1185">Reference proteome</keyword>
<dbReference type="PANTHER" id="PTHR43189">
    <property type="entry name" value="ZINC-TYPE ALCOHOL DEHYDROGENASE-LIKE PROTEIN C1198.01-RELATED"/>
    <property type="match status" value="1"/>
</dbReference>
<dbReference type="Pfam" id="PF08240">
    <property type="entry name" value="ADH_N"/>
    <property type="match status" value="1"/>
</dbReference>
<dbReference type="PANTHER" id="PTHR43189:SF1">
    <property type="entry name" value="ZINC-TYPE ALCOHOL DEHYDROGENASE-LIKE PROTEIN C1198.01"/>
    <property type="match status" value="1"/>
</dbReference>
<evidence type="ECO:0000313" key="5">
    <source>
        <dbReference type="Proteomes" id="UP001597351"/>
    </source>
</evidence>
<feature type="domain" description="Alcohol dehydrogenase-like N-terminal" evidence="3">
    <location>
        <begin position="22"/>
        <end position="136"/>
    </location>
</feature>
<name>A0ABW4TLT4_9ACTN</name>
<organism evidence="4 5">
    <name type="scientific">Nocardioides aestuarii</name>
    <dbReference type="NCBI Taxonomy" id="252231"/>
    <lineage>
        <taxon>Bacteria</taxon>
        <taxon>Bacillati</taxon>
        <taxon>Actinomycetota</taxon>
        <taxon>Actinomycetes</taxon>
        <taxon>Propionibacteriales</taxon>
        <taxon>Nocardioidaceae</taxon>
        <taxon>Nocardioides</taxon>
    </lineage>
</organism>
<dbReference type="RefSeq" id="WP_343918522.1">
    <property type="nucleotide sequence ID" value="NZ_BAAAJT010000002.1"/>
</dbReference>